<sequence>MNARTLRTAPAIALAAAGLLLGGAAGTALAAPQQDTTGTSATVLQERPSGKYGPYSSYKACHKAGKHGQDHGRWHHFTCKNEHHKWWLYTYR</sequence>
<dbReference type="Proteomes" id="UP000195755">
    <property type="component" value="Chromosome"/>
</dbReference>
<dbReference type="OrthoDB" id="4334318at2"/>
<dbReference type="AlphaFoldDB" id="A0A1Z2KUQ4"/>
<proteinExistence type="predicted"/>
<keyword evidence="1" id="KW-0732">Signal</keyword>
<dbReference type="RefSeq" id="WP_087924476.1">
    <property type="nucleotide sequence ID" value="NZ_CP021744.1"/>
</dbReference>
<organism evidence="2 3">
    <name type="scientific">Streptomyces albireticuli</name>
    <dbReference type="NCBI Taxonomy" id="1940"/>
    <lineage>
        <taxon>Bacteria</taxon>
        <taxon>Bacillati</taxon>
        <taxon>Actinomycetota</taxon>
        <taxon>Actinomycetes</taxon>
        <taxon>Kitasatosporales</taxon>
        <taxon>Streptomycetaceae</taxon>
        <taxon>Streptomyces</taxon>
    </lineage>
</organism>
<accession>A0A1Z2KUQ4</accession>
<feature type="chain" id="PRO_5012102459" evidence="1">
    <location>
        <begin position="31"/>
        <end position="92"/>
    </location>
</feature>
<dbReference type="EMBL" id="CP021744">
    <property type="protein sequence ID" value="ARZ65746.1"/>
    <property type="molecule type" value="Genomic_DNA"/>
</dbReference>
<protein>
    <submittedName>
        <fullName evidence="2">Uncharacterized protein</fullName>
    </submittedName>
</protein>
<dbReference type="KEGG" id="salj:SMD11_0079"/>
<evidence type="ECO:0000313" key="2">
    <source>
        <dbReference type="EMBL" id="ARZ65746.1"/>
    </source>
</evidence>
<gene>
    <name evidence="2" type="ORF">SMD11_0079</name>
</gene>
<reference evidence="2 3" key="1">
    <citation type="submission" date="2017-06" db="EMBL/GenBank/DDBJ databases">
        <title>Streptomyces albireticuli Genome sequencing and assembly.</title>
        <authorList>
            <person name="Wang Y."/>
            <person name="Du B."/>
            <person name="Ding Y."/>
            <person name="Liu H."/>
            <person name="Hou Q."/>
            <person name="Liu K."/>
            <person name="Yao L."/>
            <person name="Wang C."/>
        </authorList>
    </citation>
    <scope>NUCLEOTIDE SEQUENCE [LARGE SCALE GENOMIC DNA]</scope>
    <source>
        <strain evidence="2 3">MDJK11</strain>
    </source>
</reference>
<evidence type="ECO:0000313" key="3">
    <source>
        <dbReference type="Proteomes" id="UP000195755"/>
    </source>
</evidence>
<name>A0A1Z2KUQ4_9ACTN</name>
<feature type="signal peptide" evidence="1">
    <location>
        <begin position="1"/>
        <end position="30"/>
    </location>
</feature>
<evidence type="ECO:0000256" key="1">
    <source>
        <dbReference type="SAM" id="SignalP"/>
    </source>
</evidence>